<evidence type="ECO:0000313" key="1">
    <source>
        <dbReference type="EMBL" id="KAJ5533616.1"/>
    </source>
</evidence>
<proteinExistence type="predicted"/>
<dbReference type="Proteomes" id="UP001220324">
    <property type="component" value="Unassembled WGS sequence"/>
</dbReference>
<keyword evidence="1" id="KW-0489">Methyltransferase</keyword>
<dbReference type="GO" id="GO:0008168">
    <property type="term" value="F:methyltransferase activity"/>
    <property type="evidence" value="ECO:0007669"/>
    <property type="project" value="UniProtKB-KW"/>
</dbReference>
<sequence>RSLYCSLKGRGASLFQDDGPLQSSITGLGDSLVDLHEHLCPLDHARDHGSQPERGVRYLLEMCTHRRAPQPLCQHMLFYDGGFDLCRELNMFLVTFT</sequence>
<keyword evidence="2" id="KW-1185">Reference proteome</keyword>
<evidence type="ECO:0000313" key="2">
    <source>
        <dbReference type="Proteomes" id="UP001220324"/>
    </source>
</evidence>
<gene>
    <name evidence="1" type="ORF">N7494_010168</name>
</gene>
<feature type="non-terminal residue" evidence="1">
    <location>
        <position position="1"/>
    </location>
</feature>
<keyword evidence="1" id="KW-0808">Transferase</keyword>
<name>A0AAD6GDK6_9EURO</name>
<comment type="caution">
    <text evidence="1">The sequence shown here is derived from an EMBL/GenBank/DDBJ whole genome shotgun (WGS) entry which is preliminary data.</text>
</comment>
<feature type="non-terminal residue" evidence="1">
    <location>
        <position position="97"/>
    </location>
</feature>
<dbReference type="EMBL" id="JAQIZZ010000007">
    <property type="protein sequence ID" value="KAJ5533616.1"/>
    <property type="molecule type" value="Genomic_DNA"/>
</dbReference>
<accession>A0AAD6GDK6</accession>
<protein>
    <submittedName>
        <fullName evidence="1">S-adenosylmethionine-dependent methyltransferase</fullName>
    </submittedName>
</protein>
<dbReference type="GO" id="GO:0032259">
    <property type="term" value="P:methylation"/>
    <property type="evidence" value="ECO:0007669"/>
    <property type="project" value="UniProtKB-KW"/>
</dbReference>
<organism evidence="1 2">
    <name type="scientific">Penicillium frequentans</name>
    <dbReference type="NCBI Taxonomy" id="3151616"/>
    <lineage>
        <taxon>Eukaryota</taxon>
        <taxon>Fungi</taxon>
        <taxon>Dikarya</taxon>
        <taxon>Ascomycota</taxon>
        <taxon>Pezizomycotina</taxon>
        <taxon>Eurotiomycetes</taxon>
        <taxon>Eurotiomycetidae</taxon>
        <taxon>Eurotiales</taxon>
        <taxon>Aspergillaceae</taxon>
        <taxon>Penicillium</taxon>
    </lineage>
</organism>
<dbReference type="AlphaFoldDB" id="A0AAD6GDK6"/>
<reference evidence="1 2" key="1">
    <citation type="journal article" date="2023" name="IMA Fungus">
        <title>Comparative genomic study of the Penicillium genus elucidates a diverse pangenome and 15 lateral gene transfer events.</title>
        <authorList>
            <person name="Petersen C."/>
            <person name="Sorensen T."/>
            <person name="Nielsen M.R."/>
            <person name="Sondergaard T.E."/>
            <person name="Sorensen J.L."/>
            <person name="Fitzpatrick D.A."/>
            <person name="Frisvad J.C."/>
            <person name="Nielsen K.L."/>
        </authorList>
    </citation>
    <scope>NUCLEOTIDE SEQUENCE [LARGE SCALE GENOMIC DNA]</scope>
    <source>
        <strain evidence="1 2">IBT 35679</strain>
    </source>
</reference>